<evidence type="ECO:0000259" key="8">
    <source>
        <dbReference type="Pfam" id="PF25944"/>
    </source>
</evidence>
<dbReference type="InterPro" id="IPR058625">
    <property type="entry name" value="MdtA-like_BSH"/>
</dbReference>
<dbReference type="RefSeq" id="WP_085752781.1">
    <property type="nucleotide sequence ID" value="NZ_BSPR01000020.1"/>
</dbReference>
<dbReference type="OrthoDB" id="9783047at2"/>
<dbReference type="STRING" id="946333.A4W93_22645"/>
<dbReference type="InterPro" id="IPR058624">
    <property type="entry name" value="MdtA-like_HH"/>
</dbReference>
<name>A0A1W6LE13_9BURK</name>
<dbReference type="PANTHER" id="PTHR30469:SF12">
    <property type="entry name" value="MULTIDRUG RESISTANCE PROTEIN MDTA"/>
    <property type="match status" value="1"/>
</dbReference>
<evidence type="ECO:0000313" key="10">
    <source>
        <dbReference type="EMBL" id="ARN22480.1"/>
    </source>
</evidence>
<dbReference type="GO" id="GO:1990281">
    <property type="term" value="C:efflux pump complex"/>
    <property type="evidence" value="ECO:0007669"/>
    <property type="project" value="TreeGrafter"/>
</dbReference>
<keyword evidence="11" id="KW-1185">Reference proteome</keyword>
<dbReference type="Proteomes" id="UP000193427">
    <property type="component" value="Chromosome"/>
</dbReference>
<dbReference type="Gene3D" id="1.10.287.470">
    <property type="entry name" value="Helix hairpin bin"/>
    <property type="match status" value="1"/>
</dbReference>
<reference evidence="10 11" key="1">
    <citation type="submission" date="2016-04" db="EMBL/GenBank/DDBJ databases">
        <title>Complete genome sequence of natural rubber-degrading, novel Gram-negative bacterium, Rhizobacter gummiphilus strain NS21.</title>
        <authorList>
            <person name="Tabata M."/>
            <person name="Kasai D."/>
            <person name="Fukuda M."/>
        </authorList>
    </citation>
    <scope>NUCLEOTIDE SEQUENCE [LARGE SCALE GENOMIC DNA]</scope>
    <source>
        <strain evidence="10 11">NS21</strain>
    </source>
</reference>
<feature type="domain" description="Multidrug resistance protein MdtA-like alpha-helical hairpin" evidence="6">
    <location>
        <begin position="120"/>
        <end position="189"/>
    </location>
</feature>
<evidence type="ECO:0000256" key="4">
    <source>
        <dbReference type="ARBA" id="ARBA00022519"/>
    </source>
</evidence>
<dbReference type="SUPFAM" id="SSF111369">
    <property type="entry name" value="HlyD-like secretion proteins"/>
    <property type="match status" value="1"/>
</dbReference>
<keyword evidence="5" id="KW-0472">Membrane</keyword>
<proteinExistence type="inferred from homology"/>
<evidence type="ECO:0000259" key="6">
    <source>
        <dbReference type="Pfam" id="PF25876"/>
    </source>
</evidence>
<dbReference type="EMBL" id="CP015118">
    <property type="protein sequence ID" value="ARN22480.1"/>
    <property type="molecule type" value="Genomic_DNA"/>
</dbReference>
<comment type="subcellular location">
    <subcellularLocation>
        <location evidence="1">Cell membrane</location>
    </subcellularLocation>
</comment>
<dbReference type="InterPro" id="IPR006143">
    <property type="entry name" value="RND_pump_MFP"/>
</dbReference>
<dbReference type="NCBIfam" id="TIGR01730">
    <property type="entry name" value="RND_mfp"/>
    <property type="match status" value="1"/>
</dbReference>
<feature type="domain" description="YknX-like C-terminal permuted SH3-like" evidence="9">
    <location>
        <begin position="314"/>
        <end position="380"/>
    </location>
</feature>
<dbReference type="AlphaFoldDB" id="A0A1W6LE13"/>
<feature type="domain" description="Multidrug resistance protein MdtA-like beta-barrel" evidence="8">
    <location>
        <begin position="226"/>
        <end position="309"/>
    </location>
</feature>
<sequence>MTAPDAALQPSFFRSRKGGAALAALVVLAGAAWWLLRPAPAAREGVNPWAGPVPVRTVDVRRETLVLRVSAIGSVTPLNLVTVRPRVDGPLDKVFFEEGQAVKAGQPLALIDPSVYRVRLAQAEGQQAQNAALLANAENDLVLYERLHSQDSIARQQVDKQKALVLQLRGTRQADQAAVDNAKLQLAWTRIDAPIAGRAGLRKVDAGNLVSATDTTGLVTIAQTRPITVTFSLPEANIAAVRAAAAGDKPLGVQAWDREERTRLAEGRLATFDNQLDTATGTLKLKARFENGDDALFPNQYVKVRLTLGERPDAVTIPGDAVQYGESGPFAYVVKDGKAQLRKLSLGITQDDRIEVLKGVAHGEAVVLEGLDRLKDGREILVVPPAKPASGA</sequence>
<evidence type="ECO:0000313" key="11">
    <source>
        <dbReference type="Proteomes" id="UP000193427"/>
    </source>
</evidence>
<evidence type="ECO:0000256" key="1">
    <source>
        <dbReference type="ARBA" id="ARBA00004236"/>
    </source>
</evidence>
<dbReference type="InterPro" id="IPR058626">
    <property type="entry name" value="MdtA-like_b-barrel"/>
</dbReference>
<feature type="domain" description="Multidrug resistance protein MdtA-like barrel-sandwich hybrid" evidence="7">
    <location>
        <begin position="80"/>
        <end position="221"/>
    </location>
</feature>
<dbReference type="Gene3D" id="2.40.420.20">
    <property type="match status" value="1"/>
</dbReference>
<gene>
    <name evidence="10" type="ORF">A4W93_22645</name>
</gene>
<keyword evidence="4" id="KW-0997">Cell inner membrane</keyword>
<dbReference type="Pfam" id="PF25917">
    <property type="entry name" value="BSH_RND"/>
    <property type="match status" value="1"/>
</dbReference>
<evidence type="ECO:0000259" key="9">
    <source>
        <dbReference type="Pfam" id="PF25989"/>
    </source>
</evidence>
<accession>A0A1W6LE13</accession>
<dbReference type="GO" id="GO:0015562">
    <property type="term" value="F:efflux transmembrane transporter activity"/>
    <property type="evidence" value="ECO:0007669"/>
    <property type="project" value="TreeGrafter"/>
</dbReference>
<dbReference type="Pfam" id="PF25876">
    <property type="entry name" value="HH_MFP_RND"/>
    <property type="match status" value="1"/>
</dbReference>
<dbReference type="Gene3D" id="2.40.30.170">
    <property type="match status" value="1"/>
</dbReference>
<evidence type="ECO:0000256" key="5">
    <source>
        <dbReference type="ARBA" id="ARBA00023136"/>
    </source>
</evidence>
<dbReference type="Pfam" id="PF25989">
    <property type="entry name" value="YknX_C"/>
    <property type="match status" value="1"/>
</dbReference>
<dbReference type="PANTHER" id="PTHR30469">
    <property type="entry name" value="MULTIDRUG RESISTANCE PROTEIN MDTA"/>
    <property type="match status" value="1"/>
</dbReference>
<evidence type="ECO:0000256" key="3">
    <source>
        <dbReference type="ARBA" id="ARBA00022475"/>
    </source>
</evidence>
<evidence type="ECO:0000256" key="2">
    <source>
        <dbReference type="ARBA" id="ARBA00009477"/>
    </source>
</evidence>
<organism evidence="10 11">
    <name type="scientific">Piscinibacter gummiphilus</name>
    <dbReference type="NCBI Taxonomy" id="946333"/>
    <lineage>
        <taxon>Bacteria</taxon>
        <taxon>Pseudomonadati</taxon>
        <taxon>Pseudomonadota</taxon>
        <taxon>Betaproteobacteria</taxon>
        <taxon>Burkholderiales</taxon>
        <taxon>Sphaerotilaceae</taxon>
        <taxon>Piscinibacter</taxon>
    </lineage>
</organism>
<dbReference type="KEGG" id="rgu:A4W93_22645"/>
<evidence type="ECO:0000259" key="7">
    <source>
        <dbReference type="Pfam" id="PF25917"/>
    </source>
</evidence>
<protein>
    <submittedName>
        <fullName evidence="10">Multidrug transporter subunit MdtA</fullName>
    </submittedName>
</protein>
<keyword evidence="3" id="KW-1003">Cell membrane</keyword>
<comment type="similarity">
    <text evidence="2">Belongs to the membrane fusion protein (MFP) (TC 8.A.1) family.</text>
</comment>
<dbReference type="Pfam" id="PF25944">
    <property type="entry name" value="Beta-barrel_RND"/>
    <property type="match status" value="1"/>
</dbReference>
<dbReference type="InterPro" id="IPR058637">
    <property type="entry name" value="YknX-like_C"/>
</dbReference>
<dbReference type="Gene3D" id="2.40.50.100">
    <property type="match status" value="1"/>
</dbReference>